<protein>
    <recommendedName>
        <fullName evidence="3">Immunoglobulin domain-containing protein</fullName>
    </recommendedName>
</protein>
<dbReference type="EMBL" id="JAIWYP010000014">
    <property type="protein sequence ID" value="KAH3712631.1"/>
    <property type="molecule type" value="Genomic_DNA"/>
</dbReference>
<comment type="caution">
    <text evidence="4">The sequence shown here is derived from an EMBL/GenBank/DDBJ whole genome shotgun (WGS) entry which is preliminary data.</text>
</comment>
<dbReference type="InterPro" id="IPR003599">
    <property type="entry name" value="Ig_sub"/>
</dbReference>
<keyword evidence="2" id="KW-0732">Signal</keyword>
<feature type="signal peptide" evidence="2">
    <location>
        <begin position="1"/>
        <end position="25"/>
    </location>
</feature>
<dbReference type="AlphaFoldDB" id="A0A9D3Z8F9"/>
<feature type="chain" id="PRO_5039284139" description="Immunoglobulin domain-containing protein" evidence="2">
    <location>
        <begin position="26"/>
        <end position="158"/>
    </location>
</feature>
<name>A0A9D3Z8F9_DREPO</name>
<keyword evidence="1" id="KW-0472">Membrane</keyword>
<gene>
    <name evidence="4" type="ORF">DPMN_072383</name>
</gene>
<reference evidence="4" key="1">
    <citation type="journal article" date="2019" name="bioRxiv">
        <title>The Genome of the Zebra Mussel, Dreissena polymorpha: A Resource for Invasive Species Research.</title>
        <authorList>
            <person name="McCartney M.A."/>
            <person name="Auch B."/>
            <person name="Kono T."/>
            <person name="Mallez S."/>
            <person name="Zhang Y."/>
            <person name="Obille A."/>
            <person name="Becker A."/>
            <person name="Abrahante J.E."/>
            <person name="Garbe J."/>
            <person name="Badalamenti J.P."/>
            <person name="Herman A."/>
            <person name="Mangelson H."/>
            <person name="Liachko I."/>
            <person name="Sullivan S."/>
            <person name="Sone E.D."/>
            <person name="Koren S."/>
            <person name="Silverstein K.A.T."/>
            <person name="Beckman K.B."/>
            <person name="Gohl D.M."/>
        </authorList>
    </citation>
    <scope>NUCLEOTIDE SEQUENCE</scope>
    <source>
        <strain evidence="4">Duluth1</strain>
        <tissue evidence="4">Whole animal</tissue>
    </source>
</reference>
<dbReference type="InterPro" id="IPR013783">
    <property type="entry name" value="Ig-like_fold"/>
</dbReference>
<dbReference type="Gene3D" id="2.60.40.10">
    <property type="entry name" value="Immunoglobulins"/>
    <property type="match status" value="1"/>
</dbReference>
<evidence type="ECO:0000256" key="2">
    <source>
        <dbReference type="SAM" id="SignalP"/>
    </source>
</evidence>
<keyword evidence="1" id="KW-1133">Transmembrane helix</keyword>
<keyword evidence="1" id="KW-0812">Transmembrane</keyword>
<evidence type="ECO:0000259" key="3">
    <source>
        <dbReference type="SMART" id="SM00409"/>
    </source>
</evidence>
<sequence length="158" mass="17476">MAVKTLMNLTFLFTMTILCVRNCEAFQGDKEILATEGENIHLECDAIGGFQIHFTQINKEKVTIGGCTIYGGCYLTNETLKAKYSLTRAKNGGELILKNIGHGHYGNYTCTEVFDKTKSKSVSVSRKENMAGNGCSFHGLFYSALTVLFILVTYYIGL</sequence>
<dbReference type="InterPro" id="IPR036179">
    <property type="entry name" value="Ig-like_dom_sf"/>
</dbReference>
<dbReference type="SUPFAM" id="SSF48726">
    <property type="entry name" value="Immunoglobulin"/>
    <property type="match status" value="1"/>
</dbReference>
<evidence type="ECO:0000313" key="5">
    <source>
        <dbReference type="Proteomes" id="UP000828390"/>
    </source>
</evidence>
<dbReference type="SMART" id="SM00409">
    <property type="entry name" value="IG"/>
    <property type="match status" value="1"/>
</dbReference>
<proteinExistence type="predicted"/>
<keyword evidence="5" id="KW-1185">Reference proteome</keyword>
<evidence type="ECO:0000256" key="1">
    <source>
        <dbReference type="SAM" id="Phobius"/>
    </source>
</evidence>
<reference evidence="4" key="2">
    <citation type="submission" date="2020-11" db="EMBL/GenBank/DDBJ databases">
        <authorList>
            <person name="McCartney M.A."/>
            <person name="Auch B."/>
            <person name="Kono T."/>
            <person name="Mallez S."/>
            <person name="Becker A."/>
            <person name="Gohl D.M."/>
            <person name="Silverstein K.A.T."/>
            <person name="Koren S."/>
            <person name="Bechman K.B."/>
            <person name="Herman A."/>
            <person name="Abrahante J.E."/>
            <person name="Garbe J."/>
        </authorList>
    </citation>
    <scope>NUCLEOTIDE SEQUENCE</scope>
    <source>
        <strain evidence="4">Duluth1</strain>
        <tissue evidence="4">Whole animal</tissue>
    </source>
</reference>
<dbReference type="Proteomes" id="UP000828390">
    <property type="component" value="Unassembled WGS sequence"/>
</dbReference>
<accession>A0A9D3Z8F9</accession>
<organism evidence="4 5">
    <name type="scientific">Dreissena polymorpha</name>
    <name type="common">Zebra mussel</name>
    <name type="synonym">Mytilus polymorpha</name>
    <dbReference type="NCBI Taxonomy" id="45954"/>
    <lineage>
        <taxon>Eukaryota</taxon>
        <taxon>Metazoa</taxon>
        <taxon>Spiralia</taxon>
        <taxon>Lophotrochozoa</taxon>
        <taxon>Mollusca</taxon>
        <taxon>Bivalvia</taxon>
        <taxon>Autobranchia</taxon>
        <taxon>Heteroconchia</taxon>
        <taxon>Euheterodonta</taxon>
        <taxon>Imparidentia</taxon>
        <taxon>Neoheterodontei</taxon>
        <taxon>Myida</taxon>
        <taxon>Dreissenoidea</taxon>
        <taxon>Dreissenidae</taxon>
        <taxon>Dreissena</taxon>
    </lineage>
</organism>
<feature type="transmembrane region" description="Helical" evidence="1">
    <location>
        <begin position="139"/>
        <end position="157"/>
    </location>
</feature>
<feature type="domain" description="Immunoglobulin" evidence="3">
    <location>
        <begin position="29"/>
        <end position="127"/>
    </location>
</feature>
<evidence type="ECO:0000313" key="4">
    <source>
        <dbReference type="EMBL" id="KAH3712631.1"/>
    </source>
</evidence>